<keyword evidence="6 10" id="KW-0540">Nuclease</keyword>
<evidence type="ECO:0000256" key="8">
    <source>
        <dbReference type="ARBA" id="ARBA00022801"/>
    </source>
</evidence>
<dbReference type="AlphaFoldDB" id="A0A1H6PP97"/>
<dbReference type="Pfam" id="PF13423">
    <property type="entry name" value="UCH_1"/>
    <property type="match status" value="1"/>
</dbReference>
<dbReference type="SUPFAM" id="SSF54001">
    <property type="entry name" value="Cysteine proteinases"/>
    <property type="match status" value="1"/>
</dbReference>
<dbReference type="GO" id="GO:0003676">
    <property type="term" value="F:nucleic acid binding"/>
    <property type="evidence" value="ECO:0007669"/>
    <property type="project" value="InterPro"/>
</dbReference>
<dbReference type="Pfam" id="PF20770">
    <property type="entry name" value="PAN2_N"/>
    <property type="match status" value="1"/>
</dbReference>
<comment type="domain">
    <text evidence="10">Contains a pseudo-UCH domain. This ubiquitin C-terminal hydrolase (UCH)-like or ubiquitin specific protease (USP)-like domain is predicted to be catalytically inactive because it lacks the active site catalytic triad characteristic of thiol proteases, with residues at the equivalent structural positions that are incompatible with catalysis, and it cannot bind ubiquitin. It functions as a structural scaffold for intra- and intermolecular interactions in the complex.</text>
</comment>
<comment type="similarity">
    <text evidence="10">Belongs to the peptidase C19 family. PAN2 subfamily.</text>
</comment>
<dbReference type="GO" id="GO:0006397">
    <property type="term" value="P:mRNA processing"/>
    <property type="evidence" value="ECO:0007669"/>
    <property type="project" value="UniProtKB-KW"/>
</dbReference>
<dbReference type="CDD" id="cd02672">
    <property type="entry name" value="Peptidase_C19P"/>
    <property type="match status" value="1"/>
</dbReference>
<comment type="function">
    <text evidence="10">Catalytic subunit of the poly(A)-nuclease (PAN) deadenylation complex, one of two cytoplasmic mRNA deadenylases involved in mRNA turnover. PAN specifically shortens poly(A) tails of RNA and the activity is stimulated by poly(A)-binding protein PAB1. PAN deadenylation is followed by rapid degradation of the shortened mRNA tails by the CCR4-NOT complex. Deadenylated mRNAs are then degraded by two alternative mechanisms, namely exosome-mediated 3'-5' exonucleolytic degradation, or deadenlyation-dependent mRNA decaping and subsequent 5'-3' exonucleolytic degradation by XRN1. May also be involved in post-transcriptional maturation of mRNA poly(A) tails.</text>
</comment>
<dbReference type="InterPro" id="IPR030843">
    <property type="entry name" value="PAN2"/>
</dbReference>
<dbReference type="PROSITE" id="PS50235">
    <property type="entry name" value="USP_3"/>
    <property type="match status" value="1"/>
</dbReference>
<dbReference type="InterPro" id="IPR028889">
    <property type="entry name" value="USP"/>
</dbReference>
<dbReference type="OrthoDB" id="16516at2759"/>
<dbReference type="InterPro" id="IPR001680">
    <property type="entry name" value="WD40_rpt"/>
</dbReference>
<dbReference type="GO" id="GO:0004535">
    <property type="term" value="F:poly(A)-specific ribonuclease activity"/>
    <property type="evidence" value="ECO:0007669"/>
    <property type="project" value="UniProtKB-UniRule"/>
</dbReference>
<dbReference type="InterPro" id="IPR012337">
    <property type="entry name" value="RNaseH-like_sf"/>
</dbReference>
<keyword evidence="5 10" id="KW-0507">mRNA processing</keyword>
<comment type="activity regulation">
    <text evidence="10">Positively regulated by the regulatory subunit PAN3.</text>
</comment>
<dbReference type="PANTHER" id="PTHR15728">
    <property type="entry name" value="DEADENYLATION COMPLEX CATALYTIC SUBUNIT PAN2"/>
    <property type="match status" value="1"/>
</dbReference>
<dbReference type="SMART" id="SM00320">
    <property type="entry name" value="WD40"/>
    <property type="match status" value="2"/>
</dbReference>
<gene>
    <name evidence="10" type="primary">PAN2</name>
    <name evidence="13" type="ORF">B0I71DRAFT_118975</name>
    <name evidence="12" type="ORF">YALI1_E34784g</name>
</gene>
<organism evidence="12 14">
    <name type="scientific">Yarrowia lipolytica</name>
    <name type="common">Candida lipolytica</name>
    <dbReference type="NCBI Taxonomy" id="4952"/>
    <lineage>
        <taxon>Eukaryota</taxon>
        <taxon>Fungi</taxon>
        <taxon>Dikarya</taxon>
        <taxon>Ascomycota</taxon>
        <taxon>Saccharomycotina</taxon>
        <taxon>Dipodascomycetes</taxon>
        <taxon>Dipodascales</taxon>
        <taxon>Dipodascales incertae sedis</taxon>
        <taxon>Yarrowia</taxon>
    </lineage>
</organism>
<dbReference type="Gene3D" id="3.30.420.10">
    <property type="entry name" value="Ribonuclease H-like superfamily/Ribonuclease H"/>
    <property type="match status" value="1"/>
</dbReference>
<dbReference type="GO" id="GO:0000289">
    <property type="term" value="P:nuclear-transcribed mRNA poly(A) tail shortening"/>
    <property type="evidence" value="ECO:0007669"/>
    <property type="project" value="UniProtKB-UniRule"/>
</dbReference>
<evidence type="ECO:0000313" key="12">
    <source>
        <dbReference type="EMBL" id="AOW06131.1"/>
    </source>
</evidence>
<feature type="binding site" evidence="10">
    <location>
        <position position="960"/>
    </location>
    <ligand>
        <name>a divalent metal cation</name>
        <dbReference type="ChEBI" id="CHEBI:60240"/>
        <note>catalytic</note>
    </ligand>
</feature>
<dbReference type="GO" id="GO:0031251">
    <property type="term" value="C:PAN complex"/>
    <property type="evidence" value="ECO:0007669"/>
    <property type="project" value="UniProtKB-UniRule"/>
</dbReference>
<evidence type="ECO:0000256" key="3">
    <source>
        <dbReference type="ARBA" id="ARBA00022490"/>
    </source>
</evidence>
<evidence type="ECO:0000313" key="15">
    <source>
        <dbReference type="Proteomes" id="UP000256601"/>
    </source>
</evidence>
<dbReference type="eggNOG" id="KOG1275">
    <property type="taxonomic scope" value="Eukaryota"/>
</dbReference>
<dbReference type="CDD" id="cd06143">
    <property type="entry name" value="PAN2_exo"/>
    <property type="match status" value="1"/>
</dbReference>
<accession>A0A1H6PP97</accession>
<dbReference type="InterPro" id="IPR048841">
    <property type="entry name" value="PAN2_N"/>
</dbReference>
<sequence length="1000" mass="112070">MEGWQEICRVSHTAPVATEIGQLTDTLPLTFDLAEDLVWAGDTNGIVSSYYGETLQPYSRFRAGRGRVTSLVSHDRGLVALTTDALHYSTRGGLTRKHVTDPSLGNNLCMTFTHGPTEFVVGGNPGKLVVVNSERGDVTRVVDSPGMATHMAGSSSCVVWGTENGKLVVGDNNLKELHTFQAHQGPFSDVSVQDNVVMTCGFSAASTGHRIDPLIKVWDLRMMRAMAPISYPLAAFVCQTPDSRTLITSPSGQLEFLDHATQQIKLYQAEVALVNGVKLSPRGHHFVVSDTSGQLQLWSDEPQSSFAEFSAPTAFPTPEQSYPPVSIRDTRYPLGAVGMPYYSDTLLSAMPSSIINVGMPPEEVDEDLEVRQIDFVGHAPNYKQQKRNLAQKYSNQRRTSIAAPKFLSEKEKERARRMEDIEDESFFGDEDTCTEASMSSKKVPRLYRKLEIKYSKFGISDFDFSYYNNHTGLSGLETNPFNPLLQLFRFCSPVFNFALRSVARGTPNRLLNEVGLLFDMMHKARGHVCRASNLMHCYDGIAQTRSLAPEDATNIVLFCRFLLEQIGFEQRQTPALFDSFRQLLGATVITVNTFSCGKMAQAESVWYTLELALGSTFYECLERTLDKELHTRAWCDKCRKYQSLHVSKHVESLPQVLTLSVADGNVDVAKSFLVLDGKVSPAAETDNDAYKLVGFICQIQGNGQVAFIRVGDEWYLFNDFLVTKVSEKEAFMKTPWKRTVMMVYAVGADERFDYDSWKNDMDVSALFEERLVNGNNVSRETTDYGYELIKEVPPPKTLCAIDAEFVVLKNEETEIRSDGTKVVLAPRNLCLARVTLLNEDGHPFINDYIAINEHIVDYLTAFSGIEPGDLDPSISRKPLVSLPTSYRRLWLLLNLGCVFVGHGLANDFRTINMQVPPEQVIDTVDLYYIPSERRKLSLRFLAWCVLGKKVQSGNHDSTEDSHTALLLYKKYQDCAPEEFQVLLLDVYRQGRMCNFKVPEA</sequence>
<dbReference type="InterPro" id="IPR028881">
    <property type="entry name" value="PAN2_UCH_dom"/>
</dbReference>
<dbReference type="PANTHER" id="PTHR15728:SF0">
    <property type="entry name" value="PAN2-PAN3 DEADENYLATION COMPLEX CATALYTIC SUBUNIT PAN2"/>
    <property type="match status" value="1"/>
</dbReference>
<keyword evidence="4" id="KW-0853">WD repeat</keyword>
<evidence type="ECO:0000256" key="10">
    <source>
        <dbReference type="HAMAP-Rule" id="MF_03182"/>
    </source>
</evidence>
<keyword evidence="3 10" id="KW-0963">Cytoplasm</keyword>
<dbReference type="KEGG" id="yli:2911982"/>
<dbReference type="SUPFAM" id="SSF53098">
    <property type="entry name" value="Ribonuclease H-like"/>
    <property type="match status" value="1"/>
</dbReference>
<comment type="caution">
    <text evidence="10">Lacks conserved residue(s) required for the propagation of feature annotation.</text>
</comment>
<dbReference type="Gene3D" id="3.90.70.10">
    <property type="entry name" value="Cysteine proteinases"/>
    <property type="match status" value="1"/>
</dbReference>
<dbReference type="InterPro" id="IPR013520">
    <property type="entry name" value="Ribonucl_H"/>
</dbReference>
<evidence type="ECO:0000256" key="5">
    <source>
        <dbReference type="ARBA" id="ARBA00022664"/>
    </source>
</evidence>
<evidence type="ECO:0000256" key="2">
    <source>
        <dbReference type="ARBA" id="ARBA00004496"/>
    </source>
</evidence>
<evidence type="ECO:0000256" key="1">
    <source>
        <dbReference type="ARBA" id="ARBA00001663"/>
    </source>
</evidence>
<feature type="binding site" evidence="10">
    <location>
        <position position="802"/>
    </location>
    <ligand>
        <name>a divalent metal cation</name>
        <dbReference type="ChEBI" id="CHEBI:60240"/>
        <note>catalytic</note>
    </ligand>
</feature>
<comment type="domain">
    <text evidence="10">The linker, or PAN3 interaction domain (PID), between the WD40 repeats and the pseudo-UCH domain mediates interaction with PAN3.</text>
</comment>
<dbReference type="Proteomes" id="UP000256601">
    <property type="component" value="Unassembled WGS sequence"/>
</dbReference>
<reference evidence="13 15" key="2">
    <citation type="submission" date="2018-07" db="EMBL/GenBank/DDBJ databases">
        <title>Draft Genome Assemblies for Five Robust Yarrowia lipolytica Strains Exhibiting High Lipid Production and Pentose Sugar Utilization and Sugar Alcohol Secretion from Undetoxified Lignocellulosic Biomass Hydrolysates.</title>
        <authorList>
            <consortium name="DOE Joint Genome Institute"/>
            <person name="Walker C."/>
            <person name="Ryu S."/>
            <person name="Na H."/>
            <person name="Zane M."/>
            <person name="LaButti K."/>
            <person name="Lipzen A."/>
            <person name="Haridas S."/>
            <person name="Barry K."/>
            <person name="Grigoriev I.V."/>
            <person name="Quarterman J."/>
            <person name="Slininger P."/>
            <person name="Dien B."/>
            <person name="Trinh C.T."/>
        </authorList>
    </citation>
    <scope>NUCLEOTIDE SEQUENCE [LARGE SCALE GENOMIC DNA]</scope>
    <source>
        <strain evidence="13 15">YB392</strain>
    </source>
</reference>
<reference evidence="12 14" key="1">
    <citation type="journal article" date="2016" name="PLoS ONE">
        <title>Sequence Assembly of Yarrowia lipolytica Strain W29/CLIB89 Shows Transposable Element Diversity.</title>
        <authorList>
            <person name="Magnan C."/>
            <person name="Yu J."/>
            <person name="Chang I."/>
            <person name="Jahn E."/>
            <person name="Kanomata Y."/>
            <person name="Wu J."/>
            <person name="Zeller M."/>
            <person name="Oakes M."/>
            <person name="Baldi P."/>
            <person name="Sandmeyer S."/>
        </authorList>
    </citation>
    <scope>NUCLEOTIDE SEQUENCE [LARGE SCALE GENOMIC DNA]</scope>
    <source>
        <strain evidence="12">CLIB89</strain>
        <strain evidence="14">CLIB89(W29)</strain>
    </source>
</reference>
<dbReference type="GO" id="GO:0000932">
    <property type="term" value="C:P-body"/>
    <property type="evidence" value="ECO:0007669"/>
    <property type="project" value="TreeGrafter"/>
</dbReference>
<comment type="subunit">
    <text evidence="10">Forms a heterotrimer with an asymmetric homodimer of the regulatory subunit PAN3 to form the poly(A)-nuclease (PAN) deadenylation complex.</text>
</comment>
<evidence type="ECO:0000256" key="7">
    <source>
        <dbReference type="ARBA" id="ARBA00022723"/>
    </source>
</evidence>
<dbReference type="HAMAP" id="MF_03182">
    <property type="entry name" value="PAN2"/>
    <property type="match status" value="1"/>
</dbReference>
<dbReference type="InterPro" id="IPR050785">
    <property type="entry name" value="PAN2-PAN3_catalytic_subunit"/>
</dbReference>
<feature type="binding site" evidence="10">
    <location>
        <position position="804"/>
    </location>
    <ligand>
        <name>a divalent metal cation</name>
        <dbReference type="ChEBI" id="CHEBI:60240"/>
        <note>catalytic</note>
    </ligand>
</feature>
<keyword evidence="7 10" id="KW-0479">Metal-binding</keyword>
<name>A0A1H6PP97_YARLL</name>
<comment type="catalytic activity">
    <reaction evidence="1 10">
        <text>Exonucleolytic cleavage of poly(A) to 5'-AMP.</text>
        <dbReference type="EC" id="3.1.13.4"/>
    </reaction>
</comment>
<dbReference type="SUPFAM" id="SSF51004">
    <property type="entry name" value="C-terminal (heme d1) domain of cytochrome cd1-nitrite reductase"/>
    <property type="match status" value="1"/>
</dbReference>
<dbReference type="EC" id="3.1.13.4" evidence="10"/>
<evidence type="ECO:0000259" key="11">
    <source>
        <dbReference type="PROSITE" id="PS50235"/>
    </source>
</evidence>
<dbReference type="VEuPathDB" id="FungiDB:YALI1_E34784g"/>
<dbReference type="InterPro" id="IPR036397">
    <property type="entry name" value="RNaseH_sf"/>
</dbReference>
<dbReference type="InterPro" id="IPR038765">
    <property type="entry name" value="Papain-like_cys_pep_sf"/>
</dbReference>
<dbReference type="EMBL" id="CP017557">
    <property type="protein sequence ID" value="AOW06131.1"/>
    <property type="molecule type" value="Genomic_DNA"/>
</dbReference>
<dbReference type="SMART" id="SM00479">
    <property type="entry name" value="EXOIII"/>
    <property type="match status" value="1"/>
</dbReference>
<dbReference type="FunFam" id="2.130.10.10:FF:003292">
    <property type="entry name" value="PAN2-PAN3 deadenylation complex catalytic subunit PAN2"/>
    <property type="match status" value="1"/>
</dbReference>
<dbReference type="FunFam" id="3.30.420.10:FF:000028">
    <property type="entry name" value="PAN2-PAN3 deadenylation complex catalytic subunit PAN2"/>
    <property type="match status" value="1"/>
</dbReference>
<comment type="subcellular location">
    <subcellularLocation>
        <location evidence="2 10">Cytoplasm</location>
    </subcellularLocation>
</comment>
<dbReference type="Proteomes" id="UP000182444">
    <property type="component" value="Chromosome 1E"/>
</dbReference>
<dbReference type="InterPro" id="IPR011048">
    <property type="entry name" value="Haem_d1_sf"/>
</dbReference>
<keyword evidence="9 10" id="KW-0269">Exonuclease</keyword>
<dbReference type="GO" id="GO:0046872">
    <property type="term" value="F:metal ion binding"/>
    <property type="evidence" value="ECO:0007669"/>
    <property type="project" value="UniProtKB-KW"/>
</dbReference>
<evidence type="ECO:0000256" key="6">
    <source>
        <dbReference type="ARBA" id="ARBA00022722"/>
    </source>
</evidence>
<evidence type="ECO:0000256" key="4">
    <source>
        <dbReference type="ARBA" id="ARBA00022574"/>
    </source>
</evidence>
<protein>
    <recommendedName>
        <fullName evidence="10">PAN2-PAN3 deadenylation complex catalytic subunit PAN2</fullName>
        <ecNumber evidence="10">3.1.13.4</ecNumber>
    </recommendedName>
    <alternativeName>
        <fullName evidence="10">PAB1P-dependent poly(A)-specific ribonuclease</fullName>
    </alternativeName>
    <alternativeName>
        <fullName evidence="10">Poly(A)-nuclease deadenylation complex subunit 2</fullName>
        <shortName evidence="10">PAN deadenylation complex subunit 2</shortName>
    </alternativeName>
</protein>
<feature type="domain" description="USP" evidence="11">
    <location>
        <begin position="471"/>
        <end position="747"/>
    </location>
</feature>
<feature type="binding site" evidence="10">
    <location>
        <position position="907"/>
    </location>
    <ligand>
        <name>a divalent metal cation</name>
        <dbReference type="ChEBI" id="CHEBI:60240"/>
        <note>catalytic</note>
    </ligand>
</feature>
<dbReference type="EMBL" id="KZ858995">
    <property type="protein sequence ID" value="RDW25721.1"/>
    <property type="molecule type" value="Genomic_DNA"/>
</dbReference>
<dbReference type="InterPro" id="IPR015943">
    <property type="entry name" value="WD40/YVTN_repeat-like_dom_sf"/>
</dbReference>
<dbReference type="Pfam" id="PF00929">
    <property type="entry name" value="RNase_T"/>
    <property type="match status" value="1"/>
</dbReference>
<proteinExistence type="inferred from homology"/>
<keyword evidence="8 10" id="KW-0378">Hydrolase</keyword>
<dbReference type="Gene3D" id="2.130.10.10">
    <property type="entry name" value="YVTN repeat-like/Quinoprotein amine dehydrogenase"/>
    <property type="match status" value="1"/>
</dbReference>
<evidence type="ECO:0000313" key="13">
    <source>
        <dbReference type="EMBL" id="RDW25721.1"/>
    </source>
</evidence>
<evidence type="ECO:0000256" key="9">
    <source>
        <dbReference type="ARBA" id="ARBA00022839"/>
    </source>
</evidence>
<evidence type="ECO:0000313" key="14">
    <source>
        <dbReference type="Proteomes" id="UP000182444"/>
    </source>
</evidence>
<comment type="cofactor">
    <cofactor evidence="10">
        <name>a divalent metal cation</name>
        <dbReference type="ChEBI" id="CHEBI:60240"/>
    </cofactor>
    <text evidence="10">Binds 2 metal cations per subunit in the catalytic exonuclease domain.</text>
</comment>
<dbReference type="VEuPathDB" id="FungiDB:YALI0_E29403g"/>